<dbReference type="InterPro" id="IPR052066">
    <property type="entry name" value="Glycosphingolipid_Hydrolases"/>
</dbReference>
<dbReference type="PANTHER" id="PTHR31308:SF3">
    <property type="entry name" value="ENDOGLYCOCERAMIDASE"/>
    <property type="match status" value="1"/>
</dbReference>
<accession>A0ABX3RQG4</accession>
<name>A0ABX3RQG4_9MYCO</name>
<keyword evidence="3" id="KW-0326">Glycosidase</keyword>
<dbReference type="PANTHER" id="PTHR31308">
    <property type="match status" value="1"/>
</dbReference>
<feature type="domain" description="Glycoside hydrolase family 5" evidence="4">
    <location>
        <begin position="375"/>
        <end position="664"/>
    </location>
</feature>
<evidence type="ECO:0008006" key="8">
    <source>
        <dbReference type="Google" id="ProtNLM"/>
    </source>
</evidence>
<sequence>MERGLPRMIRQLSNQRTRRVAGLGTAVGAFLAFGLTPLAPAPTAAADGFDDVFELALAPFVEGSTGALDWNAVFSPEAWNTFFDPAHWDTGLADPALALSNLVLPDATTLMNNWVYSPLYTGIDWLVSSSWMAPIIDGANQLSGALGLGIMIGDGAAGTAENAAGGVGGWLFGDGGAGWDNTEVNGVGGAGGAAGFFGNGGAGGDGGEGGAGGTGGTGGWYMGVGGAGGDGGDGLNGGIGGAGGDGIGWMLGIGGHGGDGGDGSHLGGNGGDGGNGSMWFGSGGDGGDAGNGVYQGPGDLPALGGAGGLAGSMGTHGAVGHFGALDGAPVKASAELGTAGQWIVDIDGRVVILQGVNQVYKSPPLTPGGDGFGADDAAFLAANGFTAVRLGVYWSEIEPQPGVYDFGYLASVKETIETLKAYGIVSVIDMHQDLYNEQIGGHGAPDWATIFNPADNDNTQPFPFAYALNPAQNQAWDAFWTNTKVDDIGLQNSYARMWQVTADYLGGTPGVAGYEIMNEPWPGSPWLTSFLGFPAFDQQTLTPFYNQVTSAIRSVDSTTTVYYEPNVLFGNATAGTNLGAVDDDNTVFAFHDYCIFDALGGGTATGCSLWDGMMMEGAQRYIDRYDVPAVVTEFGATHNIPTIASQLNSINPRMFGWLYWGYTNEAGSLVHDTNLPPTGDNVDEPIVAALAQPYPQVIAGIPNAWSFSGGVFSFSYSTAMADGSGSFGAGSETKISLPDIQFPNGYQVSITGGQVVSAPNASVLVIESNAGAGSVSVTVNPVPS</sequence>
<evidence type="ECO:0000313" key="6">
    <source>
        <dbReference type="EMBL" id="OQZ96386.1"/>
    </source>
</evidence>
<comment type="similarity">
    <text evidence="1">Belongs to the glycosyl hydrolase 5 (cellulase A) family.</text>
</comment>
<gene>
    <name evidence="6" type="ORF">BST15_12580</name>
</gene>
<dbReference type="Pfam" id="PF00150">
    <property type="entry name" value="Cellulase"/>
    <property type="match status" value="1"/>
</dbReference>
<keyword evidence="7" id="KW-1185">Reference proteome</keyword>
<evidence type="ECO:0000256" key="2">
    <source>
        <dbReference type="ARBA" id="ARBA00022801"/>
    </source>
</evidence>
<evidence type="ECO:0000259" key="5">
    <source>
        <dbReference type="Pfam" id="PF18564"/>
    </source>
</evidence>
<evidence type="ECO:0000313" key="7">
    <source>
        <dbReference type="Proteomes" id="UP000192327"/>
    </source>
</evidence>
<dbReference type="InterPro" id="IPR048996">
    <property type="entry name" value="PGRS_rpt"/>
</dbReference>
<evidence type="ECO:0000256" key="3">
    <source>
        <dbReference type="ARBA" id="ARBA00023295"/>
    </source>
</evidence>
<dbReference type="Gene3D" id="2.60.40.1180">
    <property type="entry name" value="Golgi alpha-mannosidase II"/>
    <property type="match status" value="1"/>
</dbReference>
<dbReference type="SUPFAM" id="SSF51445">
    <property type="entry name" value="(Trans)glycosidases"/>
    <property type="match status" value="1"/>
</dbReference>
<dbReference type="InterPro" id="IPR017853">
    <property type="entry name" value="GH"/>
</dbReference>
<feature type="domain" description="Glycoside hydrolase family 5 C-terminal" evidence="5">
    <location>
        <begin position="693"/>
        <end position="779"/>
    </location>
</feature>
<proteinExistence type="inferred from homology"/>
<dbReference type="Gene3D" id="3.20.20.80">
    <property type="entry name" value="Glycosidases"/>
    <property type="match status" value="1"/>
</dbReference>
<dbReference type="Pfam" id="PF21526">
    <property type="entry name" value="PGRS"/>
    <property type="match status" value="1"/>
</dbReference>
<dbReference type="InterPro" id="IPR041036">
    <property type="entry name" value="GH5_C"/>
</dbReference>
<dbReference type="Pfam" id="PF18564">
    <property type="entry name" value="Glyco_hydro_5_C"/>
    <property type="match status" value="1"/>
</dbReference>
<comment type="caution">
    <text evidence="6">The sequence shown here is derived from an EMBL/GenBank/DDBJ whole genome shotgun (WGS) entry which is preliminary data.</text>
</comment>
<dbReference type="InterPro" id="IPR001547">
    <property type="entry name" value="Glyco_hydro_5"/>
</dbReference>
<organism evidence="6 7">
    <name type="scientific">Mycolicibacter arupensis</name>
    <dbReference type="NCBI Taxonomy" id="342002"/>
    <lineage>
        <taxon>Bacteria</taxon>
        <taxon>Bacillati</taxon>
        <taxon>Actinomycetota</taxon>
        <taxon>Actinomycetes</taxon>
        <taxon>Mycobacteriales</taxon>
        <taxon>Mycobacteriaceae</taxon>
        <taxon>Mycolicibacter</taxon>
    </lineage>
</organism>
<keyword evidence="2" id="KW-0378">Hydrolase</keyword>
<reference evidence="6 7" key="1">
    <citation type="submission" date="2016-12" db="EMBL/GenBank/DDBJ databases">
        <title>The new phylogeny of genus Mycobacterium.</title>
        <authorList>
            <person name="Tortoli E."/>
            <person name="Trovato A."/>
            <person name="Cirillo D.M."/>
        </authorList>
    </citation>
    <scope>NUCLEOTIDE SEQUENCE [LARGE SCALE GENOMIC DNA]</scope>
    <source>
        <strain evidence="6 7">DSM 44942</strain>
    </source>
</reference>
<dbReference type="Proteomes" id="UP000192327">
    <property type="component" value="Unassembled WGS sequence"/>
</dbReference>
<evidence type="ECO:0000256" key="1">
    <source>
        <dbReference type="ARBA" id="ARBA00005641"/>
    </source>
</evidence>
<protein>
    <recommendedName>
        <fullName evidence="8">Endoglycoceramidase</fullName>
    </recommendedName>
</protein>
<evidence type="ECO:0000259" key="4">
    <source>
        <dbReference type="Pfam" id="PF00150"/>
    </source>
</evidence>
<dbReference type="EMBL" id="MVHH01000024">
    <property type="protein sequence ID" value="OQZ96386.1"/>
    <property type="molecule type" value="Genomic_DNA"/>
</dbReference>
<dbReference type="InterPro" id="IPR013780">
    <property type="entry name" value="Glyco_hydro_b"/>
</dbReference>